<dbReference type="GO" id="GO:0015341">
    <property type="term" value="F:zinc efflux antiporter activity"/>
    <property type="evidence" value="ECO:0007669"/>
    <property type="project" value="TreeGrafter"/>
</dbReference>
<keyword evidence="5" id="KW-0410">Iron transport</keyword>
<evidence type="ECO:0000313" key="21">
    <source>
        <dbReference type="Proteomes" id="UP000049495"/>
    </source>
</evidence>
<dbReference type="EMBL" id="CCJX01000160">
    <property type="protein sequence ID" value="CDT57869.1"/>
    <property type="molecule type" value="Genomic_DNA"/>
</dbReference>
<dbReference type="GO" id="GO:0015093">
    <property type="term" value="F:ferrous iron transmembrane transporter activity"/>
    <property type="evidence" value="ECO:0007669"/>
    <property type="project" value="TreeGrafter"/>
</dbReference>
<accession>A0A0T7D3H2</accession>
<dbReference type="InterPro" id="IPR027469">
    <property type="entry name" value="Cation_efflux_TMD_sf"/>
</dbReference>
<gene>
    <name evidence="18" type="primary">fieF</name>
    <name evidence="19" type="ORF">VCR4J5_720082</name>
    <name evidence="18" type="ORF">VCR5J5_690056</name>
</gene>
<comment type="subunit">
    <text evidence="13">Homodimer. The subunits are held together in a parallel orientation through zinc binding at the interface of the cytoplasmic domains.</text>
</comment>
<dbReference type="Gene3D" id="1.20.1510.10">
    <property type="entry name" value="Cation efflux protein transmembrane domain"/>
    <property type="match status" value="1"/>
</dbReference>
<keyword evidence="9 15" id="KW-0472">Membrane</keyword>
<dbReference type="Pfam" id="PF01545">
    <property type="entry name" value="Cation_efflux"/>
    <property type="match status" value="1"/>
</dbReference>
<name>A0A0T7D3H2_9VIBR</name>
<evidence type="ECO:0000256" key="11">
    <source>
        <dbReference type="ARBA" id="ARBA00047695"/>
    </source>
</evidence>
<dbReference type="Proteomes" id="UP000049077">
    <property type="component" value="Unassembled WGS sequence"/>
</dbReference>
<keyword evidence="7" id="KW-0864">Zinc transport</keyword>
<evidence type="ECO:0000256" key="3">
    <source>
        <dbReference type="ARBA" id="ARBA00022448"/>
    </source>
</evidence>
<evidence type="ECO:0000256" key="12">
    <source>
        <dbReference type="ARBA" id="ARBA00050984"/>
    </source>
</evidence>
<feature type="domain" description="Cation efflux protein transmembrane" evidence="16">
    <location>
        <begin position="37"/>
        <end position="229"/>
    </location>
</feature>
<evidence type="ECO:0000256" key="10">
    <source>
        <dbReference type="ARBA" id="ARBA00035584"/>
    </source>
</evidence>
<dbReference type="InterPro" id="IPR027470">
    <property type="entry name" value="Cation_efflux_CTD"/>
</dbReference>
<comment type="subcellular location">
    <subcellularLocation>
        <location evidence="1">Cell membrane</location>
        <topology evidence="1">Multi-pass membrane protein</topology>
    </subcellularLocation>
</comment>
<dbReference type="SUPFAM" id="SSF160240">
    <property type="entry name" value="Cation efflux protein cytoplasmic domain-like"/>
    <property type="match status" value="1"/>
</dbReference>
<evidence type="ECO:0000256" key="2">
    <source>
        <dbReference type="ARBA" id="ARBA00010212"/>
    </source>
</evidence>
<dbReference type="PANTHER" id="PTHR43840:SF41">
    <property type="entry name" value="CATION-EFFLUX PUMP FIEF"/>
    <property type="match status" value="1"/>
</dbReference>
<evidence type="ECO:0000313" key="19">
    <source>
        <dbReference type="EMBL" id="CDT57869.1"/>
    </source>
</evidence>
<feature type="domain" description="Cation efflux protein cytoplasmic" evidence="17">
    <location>
        <begin position="233"/>
        <end position="310"/>
    </location>
</feature>
<dbReference type="GO" id="GO:0005886">
    <property type="term" value="C:plasma membrane"/>
    <property type="evidence" value="ECO:0007669"/>
    <property type="project" value="UniProtKB-SubCell"/>
</dbReference>
<evidence type="ECO:0000256" key="7">
    <source>
        <dbReference type="ARBA" id="ARBA00022906"/>
    </source>
</evidence>
<evidence type="ECO:0000313" key="18">
    <source>
        <dbReference type="EMBL" id="CDT54771.1"/>
    </source>
</evidence>
<keyword evidence="5" id="KW-0408">Iron</keyword>
<comment type="catalytic activity">
    <reaction evidence="11">
        <text>Zn(2+)(in) + H(+)(out) = Zn(2+)(out) + H(+)(in)</text>
        <dbReference type="Rhea" id="RHEA:28839"/>
        <dbReference type="ChEBI" id="CHEBI:15378"/>
        <dbReference type="ChEBI" id="CHEBI:29105"/>
    </reaction>
</comment>
<evidence type="ECO:0000256" key="1">
    <source>
        <dbReference type="ARBA" id="ARBA00004651"/>
    </source>
</evidence>
<dbReference type="SUPFAM" id="SSF161111">
    <property type="entry name" value="Cation efflux protein transmembrane domain-like"/>
    <property type="match status" value="1"/>
</dbReference>
<feature type="transmembrane region" description="Helical" evidence="15">
    <location>
        <begin position="139"/>
        <end position="157"/>
    </location>
</feature>
<dbReference type="Proteomes" id="UP000049495">
    <property type="component" value="Unassembled WGS sequence"/>
</dbReference>
<keyword evidence="4" id="KW-1003">Cell membrane</keyword>
<organism evidence="18 21">
    <name type="scientific">Vibrio crassostreae</name>
    <dbReference type="NCBI Taxonomy" id="246167"/>
    <lineage>
        <taxon>Bacteria</taxon>
        <taxon>Pseudomonadati</taxon>
        <taxon>Pseudomonadota</taxon>
        <taxon>Gammaproteobacteria</taxon>
        <taxon>Vibrionales</taxon>
        <taxon>Vibrionaceae</taxon>
        <taxon>Vibrio</taxon>
    </lineage>
</organism>
<feature type="transmembrane region" description="Helical" evidence="15">
    <location>
        <begin position="104"/>
        <end position="124"/>
    </location>
</feature>
<keyword evidence="20" id="KW-1185">Reference proteome</keyword>
<evidence type="ECO:0000256" key="6">
    <source>
        <dbReference type="ARBA" id="ARBA00022692"/>
    </source>
</evidence>
<evidence type="ECO:0000259" key="16">
    <source>
        <dbReference type="Pfam" id="PF01545"/>
    </source>
</evidence>
<comment type="catalytic activity">
    <reaction evidence="12">
        <text>Cd(2+)(in) + H(+)(out) = Cd(2+)(out) + H(+)(in)</text>
        <dbReference type="Rhea" id="RHEA:28739"/>
        <dbReference type="ChEBI" id="CHEBI:15378"/>
        <dbReference type="ChEBI" id="CHEBI:48775"/>
    </reaction>
</comment>
<evidence type="ECO:0000256" key="5">
    <source>
        <dbReference type="ARBA" id="ARBA00022496"/>
    </source>
</evidence>
<keyword evidence="7" id="KW-0862">Zinc</keyword>
<reference evidence="21" key="2">
    <citation type="submission" date="2014-06" db="EMBL/GenBank/DDBJ databases">
        <authorList>
            <person name="Le Roux Frederique"/>
        </authorList>
    </citation>
    <scope>NUCLEOTIDE SEQUENCE [LARGE SCALE GENOMIC DNA]</scope>
    <source>
        <strain evidence="21">J5-5</strain>
    </source>
</reference>
<evidence type="ECO:0000256" key="9">
    <source>
        <dbReference type="ARBA" id="ARBA00023136"/>
    </source>
</evidence>
<dbReference type="GO" id="GO:0006882">
    <property type="term" value="P:intracellular zinc ion homeostasis"/>
    <property type="evidence" value="ECO:0007669"/>
    <property type="project" value="TreeGrafter"/>
</dbReference>
<dbReference type="FunFam" id="3.30.70.1350:FF:000002">
    <property type="entry name" value="Ferrous-iron efflux pump FieF"/>
    <property type="match status" value="1"/>
</dbReference>
<keyword evidence="3" id="KW-0813">Transport</keyword>
<dbReference type="GO" id="GO:0015086">
    <property type="term" value="F:cadmium ion transmembrane transporter activity"/>
    <property type="evidence" value="ECO:0007669"/>
    <property type="project" value="TreeGrafter"/>
</dbReference>
<comment type="similarity">
    <text evidence="2">Belongs to the cation diffusion facilitator (CDF) transporter (TC 2.A.4) family. FieF subfamily.</text>
</comment>
<dbReference type="InterPro" id="IPR058533">
    <property type="entry name" value="Cation_efflux_TM"/>
</dbReference>
<proteinExistence type="inferred from homology"/>
<dbReference type="FunFam" id="1.20.1510.10:FF:000001">
    <property type="entry name" value="Ferrous-iron efflux pump FieF"/>
    <property type="match status" value="1"/>
</dbReference>
<dbReference type="PANTHER" id="PTHR43840">
    <property type="entry name" value="MITOCHONDRIAL METAL TRANSPORTER 1-RELATED"/>
    <property type="match status" value="1"/>
</dbReference>
<evidence type="ECO:0000259" key="17">
    <source>
        <dbReference type="Pfam" id="PF16916"/>
    </source>
</evidence>
<keyword evidence="8 15" id="KW-1133">Transmembrane helix</keyword>
<comment type="catalytic activity">
    <reaction evidence="10">
        <text>Fe(2+)(in) + H(+)(out) = Fe(2+)(out) + H(+)(in)</text>
        <dbReference type="Rhea" id="RHEA:29439"/>
        <dbReference type="ChEBI" id="CHEBI:15378"/>
        <dbReference type="ChEBI" id="CHEBI:29033"/>
    </reaction>
</comment>
<dbReference type="NCBIfam" id="TIGR01297">
    <property type="entry name" value="CDF"/>
    <property type="match status" value="1"/>
</dbReference>
<sequence length="325" mass="36095">MAVIFNWLFAGYTLCYQSLYSQVMKQEYARLVTLAAWAATTIATILLIVKVAAWWVTGSVSLLASVVDSMLDIAASVVNLIVVRYSLQPADKEHTFGHGKAESLAALAQAMFISGSACFLILNGIERFFRPHELNSPEIGIYVSLFAIVMTFGLVRFQKHVVNKTGSQAIAADSLHYQSDLYMNAAIMLALALSWFGLGQADSVFAVGIGIYILYSAYQMAMEAVQSLLDHKLPDEELKQIKETSLSVEGVLGVHQLRTRRSGPIRFIQLHLELEDNIPLIEAHRISDEVEAKLISVFPDADVLIHQDPYSVVFGPEKQQKFHSW</sequence>
<evidence type="ECO:0000313" key="20">
    <source>
        <dbReference type="Proteomes" id="UP000049077"/>
    </source>
</evidence>
<evidence type="ECO:0000256" key="4">
    <source>
        <dbReference type="ARBA" id="ARBA00022475"/>
    </source>
</evidence>
<evidence type="ECO:0000256" key="8">
    <source>
        <dbReference type="ARBA" id="ARBA00022989"/>
    </source>
</evidence>
<evidence type="ECO:0000256" key="13">
    <source>
        <dbReference type="ARBA" id="ARBA00062926"/>
    </source>
</evidence>
<dbReference type="InterPro" id="IPR050291">
    <property type="entry name" value="CDF_Transporter"/>
</dbReference>
<comment type="caution">
    <text evidence="18">The sequence shown here is derived from an EMBL/GenBank/DDBJ whole genome shotgun (WGS) entry which is preliminary data.</text>
</comment>
<dbReference type="InterPro" id="IPR002524">
    <property type="entry name" value="Cation_efflux"/>
</dbReference>
<dbReference type="Pfam" id="PF16916">
    <property type="entry name" value="ZT_dimer"/>
    <property type="match status" value="1"/>
</dbReference>
<feature type="transmembrane region" description="Helical" evidence="15">
    <location>
        <begin position="62"/>
        <end position="83"/>
    </location>
</feature>
<protein>
    <recommendedName>
        <fullName evidence="14">Cation-efflux pump FieF</fullName>
    </recommendedName>
</protein>
<dbReference type="InterPro" id="IPR036837">
    <property type="entry name" value="Cation_efflux_CTD_sf"/>
</dbReference>
<dbReference type="Gene3D" id="3.30.70.1350">
    <property type="entry name" value="Cation efflux protein, cytoplasmic domain"/>
    <property type="match status" value="1"/>
</dbReference>
<dbReference type="NCBIfam" id="NF007064">
    <property type="entry name" value="PRK09509.1"/>
    <property type="match status" value="1"/>
</dbReference>
<dbReference type="AlphaFoldDB" id="A0A0T7D3H2"/>
<evidence type="ECO:0000256" key="14">
    <source>
        <dbReference type="ARBA" id="ARBA00072262"/>
    </source>
</evidence>
<evidence type="ECO:0000256" key="15">
    <source>
        <dbReference type="SAM" id="Phobius"/>
    </source>
</evidence>
<keyword evidence="6 15" id="KW-0812">Transmembrane</keyword>
<keyword evidence="7" id="KW-0406">Ion transport</keyword>
<feature type="transmembrane region" description="Helical" evidence="15">
    <location>
        <begin position="31"/>
        <end position="56"/>
    </location>
</feature>
<dbReference type="EMBL" id="CCJV01000132">
    <property type="protein sequence ID" value="CDT54771.1"/>
    <property type="molecule type" value="Genomic_DNA"/>
</dbReference>
<reference evidence="18 20" key="1">
    <citation type="submission" date="2014-06" db="EMBL/GenBank/DDBJ databases">
        <authorList>
            <person name="Le Roux F."/>
        </authorList>
    </citation>
    <scope>NUCLEOTIDE SEQUENCE</scope>
    <source>
        <strain evidence="19 20">J5-4</strain>
        <strain evidence="18">J5-5</strain>
    </source>
</reference>